<accession>A0A7R9Q7J2</accession>
<dbReference type="EMBL" id="CAJPIZ010014626">
    <property type="protein sequence ID" value="CAG2114868.1"/>
    <property type="molecule type" value="Genomic_DNA"/>
</dbReference>
<reference evidence="1" key="1">
    <citation type="submission" date="2020-11" db="EMBL/GenBank/DDBJ databases">
        <authorList>
            <person name="Tran Van P."/>
        </authorList>
    </citation>
    <scope>NUCLEOTIDE SEQUENCE</scope>
</reference>
<dbReference type="EMBL" id="OC869201">
    <property type="protein sequence ID" value="CAD7634438.1"/>
    <property type="molecule type" value="Genomic_DNA"/>
</dbReference>
<dbReference type="AlphaFoldDB" id="A0A7R9Q7J2"/>
<feature type="non-terminal residue" evidence="1">
    <location>
        <position position="81"/>
    </location>
</feature>
<protein>
    <submittedName>
        <fullName evidence="1">Uncharacterized protein</fullName>
    </submittedName>
</protein>
<evidence type="ECO:0000313" key="1">
    <source>
        <dbReference type="EMBL" id="CAD7634438.1"/>
    </source>
</evidence>
<evidence type="ECO:0000313" key="2">
    <source>
        <dbReference type="Proteomes" id="UP000759131"/>
    </source>
</evidence>
<keyword evidence="2" id="KW-1185">Reference proteome</keyword>
<name>A0A7R9Q7J2_9ACAR</name>
<proteinExistence type="predicted"/>
<gene>
    <name evidence="1" type="ORF">OSB1V03_LOCUS14834</name>
</gene>
<sequence>MSTTQTLTTQVTRVAVKKRKTKKSYERWTIKRPPKLSRPKKIQPVIGDGNTIAVCDPSAAIDVHLSINKLTNGSHNSPVDL</sequence>
<dbReference type="Proteomes" id="UP000759131">
    <property type="component" value="Unassembled WGS sequence"/>
</dbReference>
<organism evidence="1">
    <name type="scientific">Medioppia subpectinata</name>
    <dbReference type="NCBI Taxonomy" id="1979941"/>
    <lineage>
        <taxon>Eukaryota</taxon>
        <taxon>Metazoa</taxon>
        <taxon>Ecdysozoa</taxon>
        <taxon>Arthropoda</taxon>
        <taxon>Chelicerata</taxon>
        <taxon>Arachnida</taxon>
        <taxon>Acari</taxon>
        <taxon>Acariformes</taxon>
        <taxon>Sarcoptiformes</taxon>
        <taxon>Oribatida</taxon>
        <taxon>Brachypylina</taxon>
        <taxon>Oppioidea</taxon>
        <taxon>Oppiidae</taxon>
        <taxon>Medioppia</taxon>
    </lineage>
</organism>